<dbReference type="KEGG" id="shv:AAT16_08190"/>
<feature type="transmembrane region" description="Helical" evidence="9">
    <location>
        <begin position="12"/>
        <end position="32"/>
    </location>
</feature>
<evidence type="ECO:0000313" key="10">
    <source>
        <dbReference type="EMBL" id="AKG74213.1"/>
    </source>
</evidence>
<dbReference type="GO" id="GO:0016020">
    <property type="term" value="C:membrane"/>
    <property type="evidence" value="ECO:0007669"/>
    <property type="project" value="UniProtKB-SubCell"/>
</dbReference>
<dbReference type="SUPFAM" id="SSF81343">
    <property type="entry name" value="Fumarate reductase respiratory complex transmembrane subunits"/>
    <property type="match status" value="1"/>
</dbReference>
<dbReference type="InterPro" id="IPR000701">
    <property type="entry name" value="SuccDH_FuR_B_TM-su"/>
</dbReference>
<evidence type="ECO:0000256" key="6">
    <source>
        <dbReference type="ARBA" id="ARBA00023004"/>
    </source>
</evidence>
<reference evidence="12" key="2">
    <citation type="submission" date="2015-04" db="EMBL/GenBank/DDBJ databases">
        <title>Complete genome sequence of Salinicoccus halodurans strain H3B36, isolated from the Qaidam basin of China.</title>
        <authorList>
            <person name="Ma Y."/>
            <person name="Jiang K."/>
            <person name="Xue Y."/>
        </authorList>
    </citation>
    <scope>NUCLEOTIDE SEQUENCE [LARGE SCALE GENOMIC DNA]</scope>
    <source>
        <strain evidence="12">H3B36</strain>
    </source>
</reference>
<evidence type="ECO:0000256" key="3">
    <source>
        <dbReference type="ARBA" id="ARBA00022692"/>
    </source>
</evidence>
<dbReference type="RefSeq" id="WP_046790395.1">
    <property type="nucleotide sequence ID" value="NZ_CP011366.1"/>
</dbReference>
<dbReference type="EMBL" id="FOTB01000006">
    <property type="protein sequence ID" value="SFK93112.1"/>
    <property type="molecule type" value="Genomic_DNA"/>
</dbReference>
<dbReference type="CDD" id="cd03497">
    <property type="entry name" value="SQR_TypeB_1_TM"/>
    <property type="match status" value="1"/>
</dbReference>
<proteinExistence type="predicted"/>
<feature type="binding site" description="axial binding residue" evidence="8">
    <location>
        <position position="119"/>
    </location>
    <ligand>
        <name>heme</name>
        <dbReference type="ChEBI" id="CHEBI:30413"/>
    </ligand>
    <ligandPart>
        <name>Fe</name>
        <dbReference type="ChEBI" id="CHEBI:18248"/>
    </ligandPart>
</feature>
<dbReference type="EMBL" id="CP011366">
    <property type="protein sequence ID" value="AKG74213.1"/>
    <property type="molecule type" value="Genomic_DNA"/>
</dbReference>
<keyword evidence="4 8" id="KW-0479">Metal-binding</keyword>
<dbReference type="NCBIfam" id="TIGR02046">
    <property type="entry name" value="sdhC_b558_fam"/>
    <property type="match status" value="1"/>
</dbReference>
<feature type="binding site" description="axial binding residue" evidence="8">
    <location>
        <position position="29"/>
    </location>
    <ligand>
        <name>heme</name>
        <dbReference type="ChEBI" id="CHEBI:30413"/>
    </ligand>
    <ligandPart>
        <name>Fe</name>
        <dbReference type="ChEBI" id="CHEBI:18248"/>
    </ligandPart>
</feature>
<keyword evidence="2 8" id="KW-0349">Heme</keyword>
<evidence type="ECO:0000256" key="9">
    <source>
        <dbReference type="SAM" id="Phobius"/>
    </source>
</evidence>
<dbReference type="InterPro" id="IPR034804">
    <property type="entry name" value="SQR/QFR_C/D"/>
</dbReference>
<accession>A0A0F7HMP8</accession>
<evidence type="ECO:0000256" key="5">
    <source>
        <dbReference type="ARBA" id="ARBA00022989"/>
    </source>
</evidence>
<feature type="binding site" description="axial binding residue" evidence="8">
    <location>
        <position position="71"/>
    </location>
    <ligand>
        <name>heme</name>
        <dbReference type="ChEBI" id="CHEBI:30413"/>
    </ligand>
    <ligandPart>
        <name>Fe</name>
        <dbReference type="ChEBI" id="CHEBI:18248"/>
    </ligandPart>
</feature>
<organism evidence="11 13">
    <name type="scientific">Salinicoccus halodurans</name>
    <dbReference type="NCBI Taxonomy" id="407035"/>
    <lineage>
        <taxon>Bacteria</taxon>
        <taxon>Bacillati</taxon>
        <taxon>Bacillota</taxon>
        <taxon>Bacilli</taxon>
        <taxon>Bacillales</taxon>
        <taxon>Staphylococcaceae</taxon>
        <taxon>Salinicoccus</taxon>
    </lineage>
</organism>
<evidence type="ECO:0000256" key="4">
    <source>
        <dbReference type="ARBA" id="ARBA00022723"/>
    </source>
</evidence>
<feature type="binding site" description="axial binding residue" evidence="8">
    <location>
        <position position="161"/>
    </location>
    <ligand>
        <name>heme</name>
        <dbReference type="ChEBI" id="CHEBI:30413"/>
    </ligand>
    <ligandPart>
        <name>Fe</name>
        <dbReference type="ChEBI" id="CHEBI:18248"/>
    </ligandPart>
</feature>
<feature type="transmembrane region" description="Helical" evidence="9">
    <location>
        <begin position="52"/>
        <end position="80"/>
    </location>
</feature>
<evidence type="ECO:0000256" key="2">
    <source>
        <dbReference type="ARBA" id="ARBA00022617"/>
    </source>
</evidence>
<dbReference type="Proteomes" id="UP000034029">
    <property type="component" value="Chromosome"/>
</dbReference>
<evidence type="ECO:0000313" key="13">
    <source>
        <dbReference type="Proteomes" id="UP000183090"/>
    </source>
</evidence>
<keyword evidence="7 9" id="KW-0472">Membrane</keyword>
<feature type="transmembrane region" description="Helical" evidence="9">
    <location>
        <begin position="184"/>
        <end position="207"/>
    </location>
</feature>
<keyword evidence="12" id="KW-1185">Reference proteome</keyword>
<dbReference type="OrthoDB" id="9789209at2"/>
<gene>
    <name evidence="10" type="ORF">AAT16_08190</name>
    <name evidence="11" type="ORF">SAMN05216235_2532</name>
</gene>
<comment type="subcellular location">
    <subcellularLocation>
        <location evidence="1">Membrane</location>
    </subcellularLocation>
</comment>
<evidence type="ECO:0000313" key="12">
    <source>
        <dbReference type="Proteomes" id="UP000034029"/>
    </source>
</evidence>
<feature type="transmembrane region" description="Helical" evidence="9">
    <location>
        <begin position="100"/>
        <end position="121"/>
    </location>
</feature>
<evidence type="ECO:0000256" key="1">
    <source>
        <dbReference type="ARBA" id="ARBA00004370"/>
    </source>
</evidence>
<feature type="transmembrane region" description="Helical" evidence="9">
    <location>
        <begin position="141"/>
        <end position="163"/>
    </location>
</feature>
<keyword evidence="6 8" id="KW-0408">Iron</keyword>
<dbReference type="Pfam" id="PF01127">
    <property type="entry name" value="Sdh_cyt"/>
    <property type="match status" value="1"/>
</dbReference>
<protein>
    <submittedName>
        <fullName evidence="10 11">Succinate dehydrogenase</fullName>
    </submittedName>
</protein>
<dbReference type="InterPro" id="IPR039023">
    <property type="entry name" value="SdhC_prok"/>
</dbReference>
<dbReference type="GO" id="GO:0046872">
    <property type="term" value="F:metal ion binding"/>
    <property type="evidence" value="ECO:0007669"/>
    <property type="project" value="UniProtKB-KW"/>
</dbReference>
<evidence type="ECO:0000313" key="11">
    <source>
        <dbReference type="EMBL" id="SFK93112.1"/>
    </source>
</evidence>
<dbReference type="Gene3D" id="1.20.1300.10">
    <property type="entry name" value="Fumarate reductase/succinate dehydrogenase, transmembrane subunit"/>
    <property type="match status" value="1"/>
</dbReference>
<keyword evidence="3 9" id="KW-0812">Transmembrane</keyword>
<name>A0A0F7HMP8_9STAP</name>
<dbReference type="PANTHER" id="PTHR41910">
    <property type="entry name" value="SUCCINATE DEHYDROGENASE 2 MEMBRANE SUBUNIT SDHC"/>
    <property type="match status" value="1"/>
</dbReference>
<dbReference type="Proteomes" id="UP000183090">
    <property type="component" value="Unassembled WGS sequence"/>
</dbReference>
<evidence type="ECO:0000256" key="8">
    <source>
        <dbReference type="PIRSR" id="PIRSR000170-1"/>
    </source>
</evidence>
<sequence length="208" mass="23834">MSKQDSSFAVRRLHSLLGVIPLGVFLIQHLLVNHTATRGEEAFNTASAFMGNLPFVIFLEIFVIYIPILFHGIYGIYIAFTAKYNIGGKGYGWHSTYRNWMFLLQRISGVIAFIFIAIHVYQTRVQVFFGEEVNFDMVHQIVSNPLWLIFYIVGIIATVYHFANGLWAFMITWGFTQSDRSQRIMNYVSLIIFVVVSFIGVQAILAFI</sequence>
<dbReference type="InterPro" id="IPR016002">
    <property type="entry name" value="Succ_DH_cyt_b558_Firmicute"/>
</dbReference>
<reference evidence="10 12" key="1">
    <citation type="journal article" date="2015" name="Int. J. Syst. Evol. Microbiol.">
        <title>Complete genome sequence of Salinicoccus halodurans H3B36, isolated from the Qaidam Basin in China.</title>
        <authorList>
            <person name="Jiang K."/>
            <person name="Xue Y."/>
            <person name="Ma Y."/>
        </authorList>
    </citation>
    <scope>NUCLEOTIDE SEQUENCE [LARGE SCALE GENOMIC DNA]</scope>
    <source>
        <strain evidence="10 12">H3B36</strain>
    </source>
</reference>
<dbReference type="AlphaFoldDB" id="A0A0F7HMP8"/>
<keyword evidence="5 9" id="KW-1133">Transmembrane helix</keyword>
<dbReference type="InterPro" id="IPR011138">
    <property type="entry name" value="Cytochrome_b-558"/>
</dbReference>
<dbReference type="PIRSF" id="PIRSF000170">
    <property type="entry name" value="Succ_dh_cyt_b558"/>
    <property type="match status" value="1"/>
</dbReference>
<dbReference type="PANTHER" id="PTHR41910:SF1">
    <property type="entry name" value="SUCCINATE DEHYDROGENASE HYDROPHOBIC MEMBRANE ANCHOR SUBUNIT"/>
    <property type="match status" value="1"/>
</dbReference>
<evidence type="ECO:0000256" key="7">
    <source>
        <dbReference type="ARBA" id="ARBA00023136"/>
    </source>
</evidence>
<reference evidence="11 13" key="3">
    <citation type="submission" date="2016-10" db="EMBL/GenBank/DDBJ databases">
        <authorList>
            <person name="Varghese N."/>
            <person name="Submissions S."/>
        </authorList>
    </citation>
    <scope>NUCLEOTIDE SEQUENCE [LARGE SCALE GENOMIC DNA]</scope>
    <source>
        <strain evidence="11 13">CGMCC 1.6501</strain>
    </source>
</reference>